<evidence type="ECO:0000313" key="11">
    <source>
        <dbReference type="Proteomes" id="UP000627253"/>
    </source>
</evidence>
<dbReference type="Gene3D" id="1.20.1070.10">
    <property type="entry name" value="Rhodopsin 7-helix transmembrane proteins"/>
    <property type="match status" value="1"/>
</dbReference>
<proteinExistence type="predicted"/>
<evidence type="ECO:0000256" key="8">
    <source>
        <dbReference type="ARBA" id="ARBA00023224"/>
    </source>
</evidence>
<evidence type="ECO:0000256" key="2">
    <source>
        <dbReference type="ARBA" id="ARBA00022475"/>
    </source>
</evidence>
<keyword evidence="6 9" id="KW-0472">Membrane</keyword>
<evidence type="ECO:0000256" key="6">
    <source>
        <dbReference type="ARBA" id="ARBA00023136"/>
    </source>
</evidence>
<keyword evidence="3 9" id="KW-0812">Transmembrane</keyword>
<dbReference type="GO" id="GO:0005886">
    <property type="term" value="C:plasma membrane"/>
    <property type="evidence" value="ECO:0007669"/>
    <property type="project" value="UniProtKB-SubCell"/>
</dbReference>
<evidence type="ECO:0000256" key="3">
    <source>
        <dbReference type="ARBA" id="ARBA00022692"/>
    </source>
</evidence>
<protein>
    <submittedName>
        <fullName evidence="10">MRGX2 protein</fullName>
    </submittedName>
</protein>
<evidence type="ECO:0000256" key="5">
    <source>
        <dbReference type="ARBA" id="ARBA00023040"/>
    </source>
</evidence>
<evidence type="ECO:0000313" key="10">
    <source>
        <dbReference type="EMBL" id="NXX43484.1"/>
    </source>
</evidence>
<name>A0A852IRW6_9PICI</name>
<comment type="caution">
    <text evidence="10">The sequence shown here is derived from an EMBL/GenBank/DDBJ whole genome shotgun (WGS) entry which is preliminary data.</text>
</comment>
<reference evidence="10" key="1">
    <citation type="submission" date="2020-02" db="EMBL/GenBank/DDBJ databases">
        <title>Bird 10,000 Genomes (B10K) Project - Family phase.</title>
        <authorList>
            <person name="Zhang G."/>
        </authorList>
    </citation>
    <scope>NUCLEOTIDE SEQUENCE</scope>
    <source>
        <strain evidence="10">B10K-DU-002-37</strain>
        <tissue evidence="10">Muscle</tissue>
    </source>
</reference>
<dbReference type="OrthoDB" id="9896011at2759"/>
<keyword evidence="11" id="KW-1185">Reference proteome</keyword>
<keyword evidence="4 9" id="KW-1133">Transmembrane helix</keyword>
<feature type="transmembrane region" description="Helical" evidence="9">
    <location>
        <begin position="103"/>
        <end position="122"/>
    </location>
</feature>
<evidence type="ECO:0000256" key="4">
    <source>
        <dbReference type="ARBA" id="ARBA00022989"/>
    </source>
</evidence>
<comment type="subcellular location">
    <subcellularLocation>
        <location evidence="1">Cell membrane</location>
        <topology evidence="1">Multi-pass membrane protein</topology>
    </subcellularLocation>
</comment>
<evidence type="ECO:0000256" key="9">
    <source>
        <dbReference type="SAM" id="Phobius"/>
    </source>
</evidence>
<evidence type="ECO:0000256" key="7">
    <source>
        <dbReference type="ARBA" id="ARBA00023170"/>
    </source>
</evidence>
<dbReference type="EMBL" id="WAAF01008582">
    <property type="protein sequence ID" value="NXX43484.1"/>
    <property type="molecule type" value="Genomic_DNA"/>
</dbReference>
<dbReference type="Proteomes" id="UP000627253">
    <property type="component" value="Unassembled WGS sequence"/>
</dbReference>
<dbReference type="GO" id="GO:0004930">
    <property type="term" value="F:G protein-coupled receptor activity"/>
    <property type="evidence" value="ECO:0007669"/>
    <property type="project" value="UniProtKB-KW"/>
</dbReference>
<dbReference type="PANTHER" id="PTHR11334">
    <property type="entry name" value="MAS-RELATED G-PROTEIN COUPLED RECEPTOR"/>
    <property type="match status" value="1"/>
</dbReference>
<feature type="non-terminal residue" evidence="10">
    <location>
        <position position="1"/>
    </location>
</feature>
<accession>A0A852IRW6</accession>
<dbReference type="AlphaFoldDB" id="A0A852IRW6"/>
<keyword evidence="5" id="KW-0297">G-protein coupled receptor</keyword>
<keyword evidence="7" id="KW-0675">Receptor</keyword>
<sequence length="140" mass="15507">SITTDPSLHNLTSGYEDFGGNTDHTCLILLELTAIAAVCMAISLCGLVGNSLVLWFLDFHVKHSSFTKYFANLVAADFTLLLVVFLLMLAVLRFSTFCLHDLIPLYIQFVFAAMILVQYLHIRSLGILTAKSVDQSLHVL</sequence>
<feature type="transmembrane region" description="Helical" evidence="9">
    <location>
        <begin position="69"/>
        <end position="91"/>
    </location>
</feature>
<keyword evidence="8" id="KW-0807">Transducer</keyword>
<keyword evidence="2" id="KW-1003">Cell membrane</keyword>
<feature type="transmembrane region" description="Helical" evidence="9">
    <location>
        <begin position="34"/>
        <end position="57"/>
    </location>
</feature>
<gene>
    <name evidence="10" type="primary">Mrgprx2</name>
    <name evidence="10" type="ORF">TRILEU_R15941</name>
</gene>
<organism evidence="10 11">
    <name type="scientific">Tricholaema leucomelas</name>
    <name type="common">pied barbet</name>
    <dbReference type="NCBI Taxonomy" id="240729"/>
    <lineage>
        <taxon>Eukaryota</taxon>
        <taxon>Metazoa</taxon>
        <taxon>Chordata</taxon>
        <taxon>Craniata</taxon>
        <taxon>Vertebrata</taxon>
        <taxon>Euteleostomi</taxon>
        <taxon>Archelosauria</taxon>
        <taxon>Archosauria</taxon>
        <taxon>Dinosauria</taxon>
        <taxon>Saurischia</taxon>
        <taxon>Theropoda</taxon>
        <taxon>Coelurosauria</taxon>
        <taxon>Aves</taxon>
        <taxon>Neognathae</taxon>
        <taxon>Neoaves</taxon>
        <taxon>Telluraves</taxon>
        <taxon>Coraciimorphae</taxon>
        <taxon>Piciformes</taxon>
        <taxon>Lybiidae</taxon>
        <taxon>Tricholaema lacrymosa</taxon>
    </lineage>
</organism>
<dbReference type="InterPro" id="IPR026234">
    <property type="entry name" value="MRGPCRFAMILY"/>
</dbReference>
<feature type="non-terminal residue" evidence="10">
    <location>
        <position position="140"/>
    </location>
</feature>
<evidence type="ECO:0000256" key="1">
    <source>
        <dbReference type="ARBA" id="ARBA00004651"/>
    </source>
</evidence>
<dbReference type="PANTHER" id="PTHR11334:SF29">
    <property type="entry name" value="MAS-RELATED G-PROTEIN COUPLED RECEPTOR MEMBER X2"/>
    <property type="match status" value="1"/>
</dbReference>
<dbReference type="SUPFAM" id="SSF81321">
    <property type="entry name" value="Family A G protein-coupled receptor-like"/>
    <property type="match status" value="1"/>
</dbReference>